<dbReference type="Proteomes" id="UP000037510">
    <property type="component" value="Unassembled WGS sequence"/>
</dbReference>
<evidence type="ECO:0008006" key="3">
    <source>
        <dbReference type="Google" id="ProtNLM"/>
    </source>
</evidence>
<dbReference type="InterPro" id="IPR018615">
    <property type="entry name" value="Ribosomal_mL55"/>
</dbReference>
<organism evidence="1 2">
    <name type="scientific">Operophtera brumata</name>
    <name type="common">Winter moth</name>
    <name type="synonym">Phalaena brumata</name>
    <dbReference type="NCBI Taxonomy" id="104452"/>
    <lineage>
        <taxon>Eukaryota</taxon>
        <taxon>Metazoa</taxon>
        <taxon>Ecdysozoa</taxon>
        <taxon>Arthropoda</taxon>
        <taxon>Hexapoda</taxon>
        <taxon>Insecta</taxon>
        <taxon>Pterygota</taxon>
        <taxon>Neoptera</taxon>
        <taxon>Endopterygota</taxon>
        <taxon>Lepidoptera</taxon>
        <taxon>Glossata</taxon>
        <taxon>Ditrysia</taxon>
        <taxon>Geometroidea</taxon>
        <taxon>Geometridae</taxon>
        <taxon>Larentiinae</taxon>
        <taxon>Operophtera</taxon>
    </lineage>
</organism>
<dbReference type="PANTHER" id="PTHR34095">
    <property type="entry name" value="39S RIBOSOMAL PROTEIN L55, MITOCHONDRIAL"/>
    <property type="match status" value="1"/>
</dbReference>
<dbReference type="PANTHER" id="PTHR34095:SF1">
    <property type="entry name" value="LARGE RIBOSOMAL SUBUNIT PROTEIN ML55"/>
    <property type="match status" value="1"/>
</dbReference>
<dbReference type="STRING" id="104452.A0A0L7K4G1"/>
<dbReference type="Pfam" id="PF09776">
    <property type="entry name" value="Mitoc_L55"/>
    <property type="match status" value="1"/>
</dbReference>
<protein>
    <recommendedName>
        <fullName evidence="3">39S ribosomal protein L55, mitochondrial</fullName>
    </recommendedName>
</protein>
<name>A0A0L7K4G1_OPEBR</name>
<proteinExistence type="predicted"/>
<accession>A0A0L7K4G1</accession>
<dbReference type="InterPro" id="IPR044884">
    <property type="entry name" value="Ribosomal_mL55_sf"/>
</dbReference>
<sequence length="107" mass="12682">MRVLLKLRAVNSCYNRNLNNNVAAVTKIHRETYTRTYPTTVVLSDGSSINIRYHEPRKIVKLPLDLSLLSEEEKKMRLDKRKPKKKVKIIDDIQDDYNAKKYLKYMK</sequence>
<comment type="caution">
    <text evidence="1">The sequence shown here is derived from an EMBL/GenBank/DDBJ whole genome shotgun (WGS) entry which is preliminary data.</text>
</comment>
<dbReference type="GO" id="GO:0003735">
    <property type="term" value="F:structural constituent of ribosome"/>
    <property type="evidence" value="ECO:0007669"/>
    <property type="project" value="InterPro"/>
</dbReference>
<dbReference type="GO" id="GO:0005762">
    <property type="term" value="C:mitochondrial large ribosomal subunit"/>
    <property type="evidence" value="ECO:0007669"/>
    <property type="project" value="InterPro"/>
</dbReference>
<dbReference type="EMBL" id="JTDY01011166">
    <property type="protein sequence ID" value="KOB57442.1"/>
    <property type="molecule type" value="Genomic_DNA"/>
</dbReference>
<reference evidence="1 2" key="1">
    <citation type="journal article" date="2015" name="Genome Biol. Evol.">
        <title>The genome of winter moth (Operophtera brumata) provides a genomic perspective on sexual dimorphism and phenology.</title>
        <authorList>
            <person name="Derks M.F."/>
            <person name="Smit S."/>
            <person name="Salis L."/>
            <person name="Schijlen E."/>
            <person name="Bossers A."/>
            <person name="Mateman C."/>
            <person name="Pijl A.S."/>
            <person name="de Ridder D."/>
            <person name="Groenen M.A."/>
            <person name="Visser M.E."/>
            <person name="Megens H.J."/>
        </authorList>
    </citation>
    <scope>NUCLEOTIDE SEQUENCE [LARGE SCALE GENOMIC DNA]</scope>
    <source>
        <strain evidence="1">WM2013NL</strain>
        <tissue evidence="1">Head and thorax</tissue>
    </source>
</reference>
<evidence type="ECO:0000313" key="2">
    <source>
        <dbReference type="Proteomes" id="UP000037510"/>
    </source>
</evidence>
<dbReference type="Gene3D" id="6.20.130.20">
    <property type="entry name" value="Mitochondrial ribosomal protein L55"/>
    <property type="match status" value="1"/>
</dbReference>
<keyword evidence="2" id="KW-1185">Reference proteome</keyword>
<feature type="non-terminal residue" evidence="1">
    <location>
        <position position="107"/>
    </location>
</feature>
<dbReference type="GO" id="GO:0006412">
    <property type="term" value="P:translation"/>
    <property type="evidence" value="ECO:0007669"/>
    <property type="project" value="TreeGrafter"/>
</dbReference>
<dbReference type="AlphaFoldDB" id="A0A0L7K4G1"/>
<gene>
    <name evidence="1" type="ORF">OBRU01_25729</name>
</gene>
<evidence type="ECO:0000313" key="1">
    <source>
        <dbReference type="EMBL" id="KOB57442.1"/>
    </source>
</evidence>